<dbReference type="Proteomes" id="UP001500642">
    <property type="component" value="Unassembled WGS sequence"/>
</dbReference>
<comment type="caution">
    <text evidence="2">The sequence shown here is derived from an EMBL/GenBank/DDBJ whole genome shotgun (WGS) entry which is preliminary data.</text>
</comment>
<reference evidence="3" key="1">
    <citation type="journal article" date="2019" name="Int. J. Syst. Evol. Microbiol.">
        <title>The Global Catalogue of Microorganisms (GCM) 10K type strain sequencing project: providing services to taxonomists for standard genome sequencing and annotation.</title>
        <authorList>
            <consortium name="The Broad Institute Genomics Platform"/>
            <consortium name="The Broad Institute Genome Sequencing Center for Infectious Disease"/>
            <person name="Wu L."/>
            <person name="Ma J."/>
        </authorList>
    </citation>
    <scope>NUCLEOTIDE SEQUENCE [LARGE SCALE GENOMIC DNA]</scope>
    <source>
        <strain evidence="3">JCM 17808</strain>
    </source>
</reference>
<dbReference type="EMBL" id="BAABGL010000004">
    <property type="protein sequence ID" value="GAA4386318.1"/>
    <property type="molecule type" value="Genomic_DNA"/>
</dbReference>
<gene>
    <name evidence="2" type="ORF">GCM10023167_09110</name>
</gene>
<feature type="transmembrane region" description="Helical" evidence="1">
    <location>
        <begin position="21"/>
        <end position="46"/>
    </location>
</feature>
<proteinExistence type="predicted"/>
<keyword evidence="1" id="KW-0812">Transmembrane</keyword>
<keyword evidence="3" id="KW-1185">Reference proteome</keyword>
<name>A0ABP8J788_9MICO</name>
<evidence type="ECO:0008006" key="4">
    <source>
        <dbReference type="Google" id="ProtNLM"/>
    </source>
</evidence>
<protein>
    <recommendedName>
        <fullName evidence="4">DUF4190 domain-containing protein</fullName>
    </recommendedName>
</protein>
<accession>A0ABP8J788</accession>
<evidence type="ECO:0000256" key="1">
    <source>
        <dbReference type="SAM" id="Phobius"/>
    </source>
</evidence>
<evidence type="ECO:0000313" key="3">
    <source>
        <dbReference type="Proteomes" id="UP001500642"/>
    </source>
</evidence>
<keyword evidence="1" id="KW-1133">Transmembrane helix</keyword>
<keyword evidence="1" id="KW-0472">Membrane</keyword>
<evidence type="ECO:0000313" key="2">
    <source>
        <dbReference type="EMBL" id="GAA4386318.1"/>
    </source>
</evidence>
<dbReference type="RefSeq" id="WP_295690055.1">
    <property type="nucleotide sequence ID" value="NZ_BAABGL010000004.1"/>
</dbReference>
<sequence length="54" mass="5572">MARTKSREAGLPDNTLGKWGFILGIIFLILGVLGVILAIVIAVVAAGSASVNTY</sequence>
<organism evidence="2 3">
    <name type="scientific">Brevibacterium pityocampae</name>
    <dbReference type="NCBI Taxonomy" id="506594"/>
    <lineage>
        <taxon>Bacteria</taxon>
        <taxon>Bacillati</taxon>
        <taxon>Actinomycetota</taxon>
        <taxon>Actinomycetes</taxon>
        <taxon>Micrococcales</taxon>
        <taxon>Brevibacteriaceae</taxon>
        <taxon>Brevibacterium</taxon>
    </lineage>
</organism>